<evidence type="ECO:0008006" key="2">
    <source>
        <dbReference type="Google" id="ProtNLM"/>
    </source>
</evidence>
<protein>
    <recommendedName>
        <fullName evidence="2">Large polyvalent protein associated domain-containing protein</fullName>
    </recommendedName>
</protein>
<gene>
    <name evidence="1" type="ORF">MM415B01232_0009</name>
</gene>
<organism evidence="1">
    <name type="scientific">viral metagenome</name>
    <dbReference type="NCBI Taxonomy" id="1070528"/>
    <lineage>
        <taxon>unclassified sequences</taxon>
        <taxon>metagenomes</taxon>
        <taxon>organismal metagenomes</taxon>
    </lineage>
</organism>
<dbReference type="AlphaFoldDB" id="A0A6M3IQT3"/>
<evidence type="ECO:0000313" key="1">
    <source>
        <dbReference type="EMBL" id="QJA59773.1"/>
    </source>
</evidence>
<dbReference type="EMBL" id="MT141384">
    <property type="protein sequence ID" value="QJA59773.1"/>
    <property type="molecule type" value="Genomic_DNA"/>
</dbReference>
<reference evidence="1" key="1">
    <citation type="submission" date="2020-03" db="EMBL/GenBank/DDBJ databases">
        <title>The deep terrestrial virosphere.</title>
        <authorList>
            <person name="Holmfeldt K."/>
            <person name="Nilsson E."/>
            <person name="Simone D."/>
            <person name="Lopez-Fernandez M."/>
            <person name="Wu X."/>
            <person name="de Brujin I."/>
            <person name="Lundin D."/>
            <person name="Andersson A."/>
            <person name="Bertilsson S."/>
            <person name="Dopson M."/>
        </authorList>
    </citation>
    <scope>NUCLEOTIDE SEQUENCE</scope>
    <source>
        <strain evidence="1">MM415B01232</strain>
    </source>
</reference>
<accession>A0A6M3IQT3</accession>
<sequence>MIGLPEDKKITGLSLVTPEQEAGKKEFPLTPVFPGRYPPGIGDFANSNVLLGTFNSDGQVYVLPTMEEGKKLNDPFSTARQHGLEKYPRFGSTEEAEAWIQENHGRVREDGTINAPLRPKTPEKKVRFEQFNPIKGLELILTTPSRLLMKGMDKLATSPFAQRAEEQIPKTLTGIAEAPLTMATGTSAFVAGMAGQAAKTAADVFGESAVGQPERASAILYELWRTGFKDVSGEGSKRGILTRLGENADVFNKVMDIFTHMPKTEAGAHVVRTAASPLELIEKGVDYIGKKHGMSEKERGGMTFFVRVLYPKILGGMKALPTKARAIADVASRNKALKTRFKAMEQEGYSPINVENAIFGEKIWEQAGRQVEAKVKASKGGLRESFVSNVIDISGNARRAISALGERGKRTMMHHDAVKGSTPRGFMLIDEANARLTKGLTKKEIERLNWGVKAARELEIKRYKPKHTHPRGADTQVFIDQLNALPPRVLERVLEYEEVMRENTIDRLLSEKIITKEQHTNLASKGLYSPRQIIDYMNVEDFSTIKPKGKESVAGSGLRELKSGSLLDINPNAIAQLHDTIMATDARIAENRVGKSLYRLASEDPQNGIMSVVHPSRHDSPPPKGQEYVFTMIDGRKHAVSMPAEIAGEFVRADPIFSQQQANALGWVSGSKILKAQATGYNPEFATRNIFRDSALIWLATEEYHAAAPIMAGQLLKDIITVLPDALMRKGRYRDYKMEGGGMDFLTQQGQVAPNLKGAVGAVQTVASYLNNTSEMLTRLALRERAIKNGKSQFEATQIARNYLDFAQGGRAIKALDSVVPYLNASVQGTRSVFRAAKTNPVIFASKIAQLMVLSQGLYYANKFIYGSKYDEISPQDRINNWNIMLPFSYKDESGTDRQHYLKIPKDQSQRAFSALFEGMAAKAIGDEDYDYGLIAEAGKQFLPIVPTEGLPPTIEAALTYGFNMDMWTNEKVWKGTEQADKTQEFTERTPPIFAKGAEAVKDVTGIELSPERLRSALGTIFTRHNPYTDLVGIGLHKLMQEMPEADRHRVSNEIMQRMPVIKQFLGSTNPSHRMLRQVGEVKREENTRKTIQNRAIDDLADKYYGNKELGYSPSVEELERYIKTQPLADAIRITERFMHQGVVRSLPNRSWWLSLSGMPSPEARATAFYKEWKRVGEVEQRGLFETALKMEGIMSSRFLAKFSELGGVSPIKQEKPTSGIKSLEIIW</sequence>
<name>A0A6M3IQT3_9ZZZZ</name>
<proteinExistence type="predicted"/>